<reference evidence="1" key="1">
    <citation type="journal article" date="2018" name="Nat. Plants">
        <title>Whole-genome landscape of Medicago truncatula symbiotic genes.</title>
        <authorList>
            <person name="Pecrix Y."/>
            <person name="Gamas P."/>
            <person name="Carrere S."/>
        </authorList>
    </citation>
    <scope>NUCLEOTIDE SEQUENCE</scope>
    <source>
        <tissue evidence="1">Leaves</tissue>
    </source>
</reference>
<protein>
    <submittedName>
        <fullName evidence="1">Uncharacterized protein</fullName>
    </submittedName>
</protein>
<sequence length="44" mass="5071">MEYAVTKFPKETLKNQYLLSESQALTVDSYIPHTGKYLYSLSIV</sequence>
<dbReference type="EMBL" id="PSQE01000003">
    <property type="protein sequence ID" value="RHN67773.1"/>
    <property type="molecule type" value="Genomic_DNA"/>
</dbReference>
<dbReference type="Gramene" id="rna16004">
    <property type="protein sequence ID" value="RHN67773.1"/>
    <property type="gene ID" value="gene16004"/>
</dbReference>
<name>A0A396ITG3_MEDTR</name>
<comment type="caution">
    <text evidence="1">The sequence shown here is derived from an EMBL/GenBank/DDBJ whole genome shotgun (WGS) entry which is preliminary data.</text>
</comment>
<proteinExistence type="predicted"/>
<dbReference type="Proteomes" id="UP000265566">
    <property type="component" value="Chromosome 3"/>
</dbReference>
<organism evidence="1">
    <name type="scientific">Medicago truncatula</name>
    <name type="common">Barrel medic</name>
    <name type="synonym">Medicago tribuloides</name>
    <dbReference type="NCBI Taxonomy" id="3880"/>
    <lineage>
        <taxon>Eukaryota</taxon>
        <taxon>Viridiplantae</taxon>
        <taxon>Streptophyta</taxon>
        <taxon>Embryophyta</taxon>
        <taxon>Tracheophyta</taxon>
        <taxon>Spermatophyta</taxon>
        <taxon>Magnoliopsida</taxon>
        <taxon>eudicotyledons</taxon>
        <taxon>Gunneridae</taxon>
        <taxon>Pentapetalae</taxon>
        <taxon>rosids</taxon>
        <taxon>fabids</taxon>
        <taxon>Fabales</taxon>
        <taxon>Fabaceae</taxon>
        <taxon>Papilionoideae</taxon>
        <taxon>50 kb inversion clade</taxon>
        <taxon>NPAAA clade</taxon>
        <taxon>Hologalegina</taxon>
        <taxon>IRL clade</taxon>
        <taxon>Trifolieae</taxon>
        <taxon>Medicago</taxon>
    </lineage>
</organism>
<accession>A0A396ITG3</accession>
<gene>
    <name evidence="1" type="ORF">MtrunA17_Chr3g0106351</name>
</gene>
<dbReference type="AlphaFoldDB" id="A0A396ITG3"/>
<evidence type="ECO:0000313" key="1">
    <source>
        <dbReference type="EMBL" id="RHN67773.1"/>
    </source>
</evidence>